<feature type="compositionally biased region" description="Pro residues" evidence="1">
    <location>
        <begin position="501"/>
        <end position="515"/>
    </location>
</feature>
<organism evidence="2 3">
    <name type="scientific">Periconia macrospinosa</name>
    <dbReference type="NCBI Taxonomy" id="97972"/>
    <lineage>
        <taxon>Eukaryota</taxon>
        <taxon>Fungi</taxon>
        <taxon>Dikarya</taxon>
        <taxon>Ascomycota</taxon>
        <taxon>Pezizomycotina</taxon>
        <taxon>Dothideomycetes</taxon>
        <taxon>Pleosporomycetidae</taxon>
        <taxon>Pleosporales</taxon>
        <taxon>Massarineae</taxon>
        <taxon>Periconiaceae</taxon>
        <taxon>Periconia</taxon>
    </lineage>
</organism>
<feature type="compositionally biased region" description="Acidic residues" evidence="1">
    <location>
        <begin position="350"/>
        <end position="364"/>
    </location>
</feature>
<feature type="region of interest" description="Disordered" evidence="1">
    <location>
        <begin position="112"/>
        <end position="176"/>
    </location>
</feature>
<feature type="compositionally biased region" description="Basic and acidic residues" evidence="1">
    <location>
        <begin position="485"/>
        <end position="494"/>
    </location>
</feature>
<feature type="compositionally biased region" description="Polar residues" evidence="1">
    <location>
        <begin position="516"/>
        <end position="527"/>
    </location>
</feature>
<feature type="region of interest" description="Disordered" evidence="1">
    <location>
        <begin position="1"/>
        <end position="60"/>
    </location>
</feature>
<protein>
    <submittedName>
        <fullName evidence="2">Uncharacterized protein</fullName>
    </submittedName>
</protein>
<feature type="compositionally biased region" description="Basic residues" evidence="1">
    <location>
        <begin position="377"/>
        <end position="388"/>
    </location>
</feature>
<feature type="compositionally biased region" description="Basic and acidic residues" evidence="1">
    <location>
        <begin position="389"/>
        <end position="420"/>
    </location>
</feature>
<accession>A0A2V1DMN4</accession>
<keyword evidence="3" id="KW-1185">Reference proteome</keyword>
<evidence type="ECO:0000256" key="1">
    <source>
        <dbReference type="SAM" id="MobiDB-lite"/>
    </source>
</evidence>
<feature type="compositionally biased region" description="Low complexity" evidence="1">
    <location>
        <begin position="448"/>
        <end position="464"/>
    </location>
</feature>
<feature type="region of interest" description="Disordered" evidence="1">
    <location>
        <begin position="68"/>
        <end position="87"/>
    </location>
</feature>
<name>A0A2V1DMN4_9PLEO</name>
<feature type="compositionally biased region" description="Acidic residues" evidence="1">
    <location>
        <begin position="330"/>
        <end position="339"/>
    </location>
</feature>
<dbReference type="EMBL" id="KZ805404">
    <property type="protein sequence ID" value="PVH98893.1"/>
    <property type="molecule type" value="Genomic_DNA"/>
</dbReference>
<proteinExistence type="predicted"/>
<dbReference type="Proteomes" id="UP000244855">
    <property type="component" value="Unassembled WGS sequence"/>
</dbReference>
<feature type="compositionally biased region" description="Low complexity" evidence="1">
    <location>
        <begin position="154"/>
        <end position="164"/>
    </location>
</feature>
<sequence>MAHSPDQGGQTWGRIRDDQPMSLHSNTRSSDSDELFVRDPNGTPPSAPLKEQLGNEAPGRLEAVDYHDLTRDGQAAMEFDRPSTAQMYSRVPNQHENFSAGGPSTLRTAYQKISSDEDEDDDKPLSAIRPRIHQPSKPPAASRKEQETSKSKAKSNSQSKPAKPTHAKPISARPVLKNDMQAKLHLIREIEKCWGKGFIKAFIPKCHRPLTKRRNGKRSVYRSHETDPKNWLPSVLKAILMVARQTNDKRALKKAMNDVVRYRIKNTGNRKPQLVTTDFDVIEDIVVRGWNCEDSFKIRYKHLLMAQSSAIQVSNEEVEAIMYPDSDYKDTDEDDDDGQLNDPGSASDDDKMEEDEELGEDEEAVYIQTHPFYPPKKIIRSKSKKPGTKKPEAKKPEKTKSTEVKMPDRRSKKPEEHEQSEQQQQQQFGGYGPPPGYPNYPPYGGYGYPPYGYSQQFKGYQQPPYGYPPPYDPYAQYGGYGPQGHPRDPRDPRAQRVGPPEMNPFPAQPYGPMTPSPSVSQGPTGHNRTPHENFGSRERFSPFGRAWGSHNQPYIKQEPGVESYPISVDERDNLPRNQVEEFHGQQEDEEIDMDYLDEKARLELEAAEAEARLMRMRANAAKASRAAKNRHQGNSRSEHGSY</sequence>
<feature type="region of interest" description="Disordered" evidence="1">
    <location>
        <begin position="619"/>
        <end position="642"/>
    </location>
</feature>
<evidence type="ECO:0000313" key="2">
    <source>
        <dbReference type="EMBL" id="PVH98893.1"/>
    </source>
</evidence>
<dbReference type="OrthoDB" id="3800150at2759"/>
<gene>
    <name evidence="2" type="ORF">DM02DRAFT_629884</name>
</gene>
<reference evidence="2 3" key="1">
    <citation type="journal article" date="2018" name="Sci. Rep.">
        <title>Comparative genomics provides insights into the lifestyle and reveals functional heterogeneity of dark septate endophytic fungi.</title>
        <authorList>
            <person name="Knapp D.G."/>
            <person name="Nemeth J.B."/>
            <person name="Barry K."/>
            <person name="Hainaut M."/>
            <person name="Henrissat B."/>
            <person name="Johnson J."/>
            <person name="Kuo A."/>
            <person name="Lim J.H.P."/>
            <person name="Lipzen A."/>
            <person name="Nolan M."/>
            <person name="Ohm R.A."/>
            <person name="Tamas L."/>
            <person name="Grigoriev I.V."/>
            <person name="Spatafora J.W."/>
            <person name="Nagy L.G."/>
            <person name="Kovacs G.M."/>
        </authorList>
    </citation>
    <scope>NUCLEOTIDE SEQUENCE [LARGE SCALE GENOMIC DNA]</scope>
    <source>
        <strain evidence="2 3">DSE2036</strain>
    </source>
</reference>
<feature type="compositionally biased region" description="Basic and acidic residues" evidence="1">
    <location>
        <begin position="529"/>
        <end position="540"/>
    </location>
</feature>
<feature type="region of interest" description="Disordered" evidence="1">
    <location>
        <begin position="326"/>
        <end position="561"/>
    </location>
</feature>
<evidence type="ECO:0000313" key="3">
    <source>
        <dbReference type="Proteomes" id="UP000244855"/>
    </source>
</evidence>
<dbReference type="AlphaFoldDB" id="A0A2V1DMN4"/>
<feature type="compositionally biased region" description="Pro residues" evidence="1">
    <location>
        <begin position="432"/>
        <end position="441"/>
    </location>
</feature>